<organism evidence="2 3">
    <name type="scientific">Asprobacillus argus</name>
    <dbReference type="NCBI Taxonomy" id="3076534"/>
    <lineage>
        <taxon>Bacteria</taxon>
        <taxon>Pseudomonadati</taxon>
        <taxon>Bacteroidota</taxon>
        <taxon>Flavobacteriia</taxon>
        <taxon>Flavobacteriales</taxon>
        <taxon>Flavobacteriaceae</taxon>
        <taxon>Asprobacillus</taxon>
    </lineage>
</organism>
<feature type="chain" id="PRO_5047061501" description="Outer membrane protein beta-barrel domain-containing protein" evidence="1">
    <location>
        <begin position="19"/>
        <end position="362"/>
    </location>
</feature>
<evidence type="ECO:0000313" key="3">
    <source>
        <dbReference type="Proteomes" id="UP001257277"/>
    </source>
</evidence>
<keyword evidence="1" id="KW-0732">Signal</keyword>
<sequence>MKRILLILVLLSTTMAFSQRGSFEEEVKKISKRIDRITKQQKDSLKDRVRDINRKVDRGDITREEGKKLKKEAAEYHAKNIERLVSVEELKLQQLVQDKIDGKIFYDDDYYEENILTIGKNTFKLRISNDTKRDIEDRWRNRRQRRWNRRTTTQFIFAMGANNVLQDHKISSLNNSPYMFWKSRFYEVGLTAKYRLSRQASQTYLKYGISFLWNNLRAENNQYHVVNGDVTELQTFAGSLSESRLRHVQMIFPVHLEFDFSKNRVYDDGRIRDRRNNSFRIGIGGFAGFKLGTRQYLEYTDLSGTRVEELQRGTFNTNIINYGISTYFAYRSTGLYVKYDLNPFFKNTETRNISIGVRFDLD</sequence>
<evidence type="ECO:0000313" key="2">
    <source>
        <dbReference type="EMBL" id="MDT7831894.1"/>
    </source>
</evidence>
<comment type="caution">
    <text evidence="2">The sequence shown here is derived from an EMBL/GenBank/DDBJ whole genome shotgun (WGS) entry which is preliminary data.</text>
</comment>
<accession>A0ABU3LFE2</accession>
<feature type="signal peptide" evidence="1">
    <location>
        <begin position="1"/>
        <end position="18"/>
    </location>
</feature>
<evidence type="ECO:0000256" key="1">
    <source>
        <dbReference type="SAM" id="SignalP"/>
    </source>
</evidence>
<protein>
    <recommendedName>
        <fullName evidence="4">Outer membrane protein beta-barrel domain-containing protein</fullName>
    </recommendedName>
</protein>
<evidence type="ECO:0008006" key="4">
    <source>
        <dbReference type="Google" id="ProtNLM"/>
    </source>
</evidence>
<name>A0ABU3LFE2_9FLAO</name>
<reference evidence="2 3" key="1">
    <citation type="submission" date="2023-09" db="EMBL/GenBank/DDBJ databases">
        <title>Novel taxa isolated from Blanes Bay.</title>
        <authorList>
            <person name="Rey-Velasco X."/>
            <person name="Lucena T."/>
        </authorList>
    </citation>
    <scope>NUCLEOTIDE SEQUENCE [LARGE SCALE GENOMIC DNA]</scope>
    <source>
        <strain evidence="2 3">S356</strain>
    </source>
</reference>
<keyword evidence="3" id="KW-1185">Reference proteome</keyword>
<gene>
    <name evidence="2" type="ORF">RQM59_05850</name>
</gene>
<dbReference type="RefSeq" id="WP_349241149.1">
    <property type="nucleotide sequence ID" value="NZ_JAVTTO010000002.1"/>
</dbReference>
<proteinExistence type="predicted"/>
<dbReference type="Proteomes" id="UP001257277">
    <property type="component" value="Unassembled WGS sequence"/>
</dbReference>
<dbReference type="EMBL" id="JAVTTO010000002">
    <property type="protein sequence ID" value="MDT7831894.1"/>
    <property type="molecule type" value="Genomic_DNA"/>
</dbReference>